<evidence type="ECO:0000259" key="5">
    <source>
        <dbReference type="PROSITE" id="PS51192"/>
    </source>
</evidence>
<feature type="domain" description="Helicase C-terminal" evidence="6">
    <location>
        <begin position="987"/>
        <end position="1148"/>
    </location>
</feature>
<dbReference type="SMART" id="SM00487">
    <property type="entry name" value="DEXDc"/>
    <property type="match status" value="1"/>
</dbReference>
<dbReference type="GO" id="GO:0005524">
    <property type="term" value="F:ATP binding"/>
    <property type="evidence" value="ECO:0007669"/>
    <property type="project" value="UniProtKB-KW"/>
</dbReference>
<sequence>MTGGPTMSELLPTRQAWDLRRAITEYVTTAVSLSDPAVDAALQEFLTRDDRGIFLGPYIRTRLPFTGDTAGTDSVPPLDGLPDWFTPYAHQAAAFRRLSTNPALPGTRDEFGLRLPEPTIVTTGTGSGKTEAFLWPVLDHVARARAEGVGGIKALILYPMNALANDQAGRLARTLTDDPRFKSVTAALYTGEASLSSRTTVTPEGLITAREVIRSDPPDILLTNYKMLDQLLLRSADRPLWEQSARSLRYLVLDEFHTYDGAQGTDVAMLLRRLRLVLERRAPERVHVTPVATSATLGDDADPSEMLNFAQTVFGTRFTREAVVTESRVGLDAFAARSGDALRRALERAGDGMMSLTPRTLTPAEMRELRDRHLGPGGALTGPEHITQDVLDALWEATRSVDGNERDVPVSTIVDSSGFSAADLLVAHPTVQEILEATSTAATSLPDLARRCFPAVLDDRAARAFVTLSLAALSHLRAKAGRNEFPSLEAHLWIREVSRIDRAVTSTPAFQWSDTPDPDDDRALPAIYCRHCGRSGWGVSVANVGDTLDTRPHRVRQDQVRRNGRFRALILDPRTDPVPPDGARRNSRRWLDLPGETLQSAPPAADDLEADVVPVLVHTGPDAEKDSLADTCPACRERDGIRFVGSRIATLLSVSLSSLFGTADLDPTEKKALVFTDSVQDAAHRAGFVEARSHTLTLRSAVHGALTEEVEPLGTIVERLLADAQTPEHRYRLLHPSIADHDAVRPFWTSTANRAARRNAEKPVRRRLQFDLALEFGLTGQVGRTLAMTGNAAASVLLTDQESAAVSAPALEILTADGDLFTEQHADEARLWVRGILERIRQRGAIAHHWFQPFRRHGGMHFHLWGGRPDRDVMPAFPNGRSLPGFPALGRRASKSLFEDATAPGSWYADWTARVFGIERRRAASLIRPLFETLALEGILEPLATKTAPDATSYALPPERVVIGSRGDDGTDTPVLRCPECTTVVTGTDDHLADLDGGRCTTFACPGTLQRSTIARSYYTGLYRSDMRRVIAREHTALVETPTRLEYEQGFKAKDPEPGRPNVLVATPTLEMGIDIGDLSTVMLASIPRTVASYLQRVGRAGRLTGNAFDVAFVGAPGRGASLFTEPLDVLNGSVRAPGAYLSAEELLHRQFLAFLMDRIAGDDRVEPPSRHVPVLRSSEPGTYLGAVLEDVERFGTDRTDEFLATFENADSPWLGLVTDAAESLREWATDRSKGSTGLEGTVHGAVQRWNAEREKLIRRRAAIERNLQDLDRNAAAHADSAAVRAQLEAEQTLLDIQVDDLDGVDQAAAGARNDEVEKDRRRLRSSAGRLRAEVSAVDTAHWVSVLERFGLLPNFTLLDDGVTLEATLIWESADGQWRHTGAAYDRGGANALTEFAPGAHFYAQGTELVIDTVDLGTDGSGVQRTAFCPSCGTSVPIGKTPPSGCPVCHASEIADAGQHLEVVDLQRVYSTMTRSRALISDQDEERHRMFFEQALTVDLGSSETRSRWSIEGKGLGFSFHRDAEITRLNLGRPLDAAEEIMLAGEERKVGGFLLCAECGHLDSDTAGNAARDHQAWCTKRYAADGENKRVVLSRRLTTEVVLVSLPSSLAGGGSDIDLTSFRAAVMLGLTTRFGGTVGHIQGDLISSPGQMGNRALLLSDTVPGGTGYLAELSTPSSAWAILAESLKALESCVCADGSAAACHRCLLPHVPSSARETTSRQRAAEILREFLGADDLDPDEPRWQIAEGEIDAGDTFESSLEKRFRRVFHRAVTALPGASVETRSSDGGDMLSIRFDGRSFVLKPQVTIAGTRPDFMLTWQGSDVTGVAIYTDGKEFHASATHNRLADDATKRAVLREQGYLVFGVTHADLDRFELALDDRRRASPPPLVDVNVVDFAEMQHQITPEMRDLVLGTALDQVLGVIRHGGTTPHRSIARILPKFLMRREDVVRIDPGTAAADATELLDGGTDGMLRRRQDGAMGVVRRQDALVALADLSSGGMLTLVLDDRDEAVDSSDFAEAWHGWLQLANLRQGAAFGAELDATTWSRVRGALRTDHVPLTDERPSPKKHVPKQRAGSPEAQPSGIAPEWQDLIDAAVSDEERDALAVLARAGVAELPIVGEEHGSAGLILDLAWPSRKIAVALEPLGAADRAAYETEGWTVHENDVDQAVIELRQEASGAVAAWQPLIDDAVSDQERQVLQLLATAGIEQLPAVGEEHGTAGVILDIAWPDLKKAVVLDEIEADDQAAYEAEGWTIVGPDAKDLVGRLGLT</sequence>
<feature type="compositionally biased region" description="Basic and acidic residues" evidence="4">
    <location>
        <begin position="2055"/>
        <end position="2066"/>
    </location>
</feature>
<feature type="domain" description="Helicase ATP-binding" evidence="5">
    <location>
        <begin position="110"/>
        <end position="315"/>
    </location>
</feature>
<dbReference type="InterPro" id="IPR011545">
    <property type="entry name" value="DEAD/DEAH_box_helicase_dom"/>
</dbReference>
<keyword evidence="1" id="KW-0547">Nucleotide-binding</keyword>
<dbReference type="GO" id="GO:0003676">
    <property type="term" value="F:nucleic acid binding"/>
    <property type="evidence" value="ECO:0007669"/>
    <property type="project" value="InterPro"/>
</dbReference>
<reference evidence="7 8" key="1">
    <citation type="submission" date="2018-07" db="EMBL/GenBank/DDBJ databases">
        <title>Brachybacteriurn paraconglorneratum KCTC 9916.</title>
        <authorList>
            <person name="Li Y."/>
        </authorList>
    </citation>
    <scope>NUCLEOTIDE SEQUENCE [LARGE SCALE GENOMIC DNA]</scope>
    <source>
        <strain evidence="7 8">KCTC 9916</strain>
    </source>
</reference>
<feature type="region of interest" description="Disordered" evidence="4">
    <location>
        <begin position="2055"/>
        <end position="2088"/>
    </location>
</feature>
<dbReference type="SUPFAM" id="SSF52540">
    <property type="entry name" value="P-loop containing nucleoside triphosphate hydrolases"/>
    <property type="match status" value="2"/>
</dbReference>
<organism evidence="7 8">
    <name type="scientific">Brachybacterium paraconglomeratum</name>
    <dbReference type="NCBI Taxonomy" id="173362"/>
    <lineage>
        <taxon>Bacteria</taxon>
        <taxon>Bacillati</taxon>
        <taxon>Actinomycetota</taxon>
        <taxon>Actinomycetes</taxon>
        <taxon>Micrococcales</taxon>
        <taxon>Dermabacteraceae</taxon>
        <taxon>Brachybacterium</taxon>
    </lineage>
</organism>
<keyword evidence="8" id="KW-1185">Reference proteome</keyword>
<dbReference type="SMART" id="SM00490">
    <property type="entry name" value="HELICc"/>
    <property type="match status" value="1"/>
</dbReference>
<evidence type="ECO:0000313" key="8">
    <source>
        <dbReference type="Proteomes" id="UP000274327"/>
    </source>
</evidence>
<keyword evidence="7" id="KW-0378">Hydrolase</keyword>
<evidence type="ECO:0000313" key="7">
    <source>
        <dbReference type="EMBL" id="RRR19152.1"/>
    </source>
</evidence>
<dbReference type="PANTHER" id="PTHR47957">
    <property type="entry name" value="ATP-DEPENDENT HELICASE HRQ1"/>
    <property type="match status" value="1"/>
</dbReference>
<dbReference type="Pfam" id="PF00271">
    <property type="entry name" value="Helicase_C"/>
    <property type="match status" value="1"/>
</dbReference>
<dbReference type="InterPro" id="IPR018973">
    <property type="entry name" value="MZB"/>
</dbReference>
<dbReference type="InterPro" id="IPR027417">
    <property type="entry name" value="P-loop_NTPase"/>
</dbReference>
<accession>A0A3R8X6V6</accession>
<dbReference type="InterPro" id="IPR001650">
    <property type="entry name" value="Helicase_C-like"/>
</dbReference>
<dbReference type="GO" id="GO:0006289">
    <property type="term" value="P:nucleotide-excision repair"/>
    <property type="evidence" value="ECO:0007669"/>
    <property type="project" value="TreeGrafter"/>
</dbReference>
<proteinExistence type="predicted"/>
<dbReference type="GO" id="GO:0036297">
    <property type="term" value="P:interstrand cross-link repair"/>
    <property type="evidence" value="ECO:0007669"/>
    <property type="project" value="TreeGrafter"/>
</dbReference>
<protein>
    <submittedName>
        <fullName evidence="7">Helicase superfamily protein</fullName>
    </submittedName>
</protein>
<dbReference type="PANTHER" id="PTHR47957:SF3">
    <property type="entry name" value="ATP-DEPENDENT HELICASE HRQ1"/>
    <property type="match status" value="1"/>
</dbReference>
<comment type="caution">
    <text evidence="7">The sequence shown here is derived from an EMBL/GenBank/DDBJ whole genome shotgun (WGS) entry which is preliminary data.</text>
</comment>
<evidence type="ECO:0000256" key="1">
    <source>
        <dbReference type="ARBA" id="ARBA00022741"/>
    </source>
</evidence>
<feature type="coiled-coil region" evidence="3">
    <location>
        <begin position="1247"/>
        <end position="1274"/>
    </location>
</feature>
<name>A0A3R8X6V6_9MICO</name>
<dbReference type="Pfam" id="PF09369">
    <property type="entry name" value="MZB"/>
    <property type="match status" value="1"/>
</dbReference>
<evidence type="ECO:0000256" key="4">
    <source>
        <dbReference type="SAM" id="MobiDB-lite"/>
    </source>
</evidence>
<dbReference type="PROSITE" id="PS51192">
    <property type="entry name" value="HELICASE_ATP_BIND_1"/>
    <property type="match status" value="1"/>
</dbReference>
<keyword evidence="3" id="KW-0175">Coiled coil</keyword>
<dbReference type="Gene3D" id="3.40.50.300">
    <property type="entry name" value="P-loop containing nucleotide triphosphate hydrolases"/>
    <property type="match status" value="2"/>
</dbReference>
<dbReference type="Proteomes" id="UP000274327">
    <property type="component" value="Unassembled WGS sequence"/>
</dbReference>
<evidence type="ECO:0000256" key="3">
    <source>
        <dbReference type="SAM" id="Coils"/>
    </source>
</evidence>
<dbReference type="GO" id="GO:0043138">
    <property type="term" value="F:3'-5' DNA helicase activity"/>
    <property type="evidence" value="ECO:0007669"/>
    <property type="project" value="TreeGrafter"/>
</dbReference>
<evidence type="ECO:0000259" key="6">
    <source>
        <dbReference type="PROSITE" id="PS51194"/>
    </source>
</evidence>
<dbReference type="Pfam" id="PF00270">
    <property type="entry name" value="DEAD"/>
    <property type="match status" value="1"/>
</dbReference>
<keyword evidence="7" id="KW-0347">Helicase</keyword>
<gene>
    <name evidence="7" type="ORF">DS079_07370</name>
</gene>
<dbReference type="EMBL" id="QOCI01000004">
    <property type="protein sequence ID" value="RRR19152.1"/>
    <property type="molecule type" value="Genomic_DNA"/>
</dbReference>
<evidence type="ECO:0000256" key="2">
    <source>
        <dbReference type="ARBA" id="ARBA00022840"/>
    </source>
</evidence>
<dbReference type="PROSITE" id="PS51194">
    <property type="entry name" value="HELICASE_CTER"/>
    <property type="match status" value="1"/>
</dbReference>
<keyword evidence="2" id="KW-0067">ATP-binding</keyword>
<dbReference type="InterPro" id="IPR014001">
    <property type="entry name" value="Helicase_ATP-bd"/>
</dbReference>